<feature type="compositionally biased region" description="Low complexity" evidence="2">
    <location>
        <begin position="389"/>
        <end position="398"/>
    </location>
</feature>
<dbReference type="STRING" id="39946.A2YTP4"/>
<dbReference type="CDD" id="cd07361">
    <property type="entry name" value="MEMO_like"/>
    <property type="match status" value="1"/>
</dbReference>
<evidence type="ECO:0008006" key="5">
    <source>
        <dbReference type="Google" id="ProtNLM"/>
    </source>
</evidence>
<dbReference type="NCBIfam" id="TIGR04336">
    <property type="entry name" value="AmmeMemoSam_B"/>
    <property type="match status" value="1"/>
</dbReference>
<dbReference type="EMBL" id="CM000133">
    <property type="protein sequence ID" value="EAZ06455.1"/>
    <property type="molecule type" value="Genomic_DNA"/>
</dbReference>
<gene>
    <name evidence="3" type="ORF">OsI_28693</name>
</gene>
<dbReference type="PANTHER" id="PTHR11060:SF0">
    <property type="entry name" value="PROTEIN MEMO1"/>
    <property type="match status" value="1"/>
</dbReference>
<dbReference type="OMA" id="MHLPYIH"/>
<name>A2YTP4_ORYSI</name>
<protein>
    <recommendedName>
        <fullName evidence="5">Protein MEMO1</fullName>
    </recommendedName>
</protein>
<evidence type="ECO:0000256" key="2">
    <source>
        <dbReference type="SAM" id="MobiDB-lite"/>
    </source>
</evidence>
<dbReference type="Pfam" id="PF01875">
    <property type="entry name" value="Memo"/>
    <property type="match status" value="1"/>
</dbReference>
<dbReference type="HAMAP" id="MF_00055">
    <property type="entry name" value="MEMO1"/>
    <property type="match status" value="1"/>
</dbReference>
<evidence type="ECO:0000313" key="3">
    <source>
        <dbReference type="EMBL" id="EAZ06455.1"/>
    </source>
</evidence>
<feature type="region of interest" description="Disordered" evidence="2">
    <location>
        <begin position="386"/>
        <end position="409"/>
    </location>
</feature>
<evidence type="ECO:0000256" key="1">
    <source>
        <dbReference type="ARBA" id="ARBA00006315"/>
    </source>
</evidence>
<dbReference type="AlphaFoldDB" id="A2YTP4"/>
<reference evidence="3 4" key="1">
    <citation type="journal article" date="2005" name="PLoS Biol.">
        <title>The genomes of Oryza sativa: a history of duplications.</title>
        <authorList>
            <person name="Yu J."/>
            <person name="Wang J."/>
            <person name="Lin W."/>
            <person name="Li S."/>
            <person name="Li H."/>
            <person name="Zhou J."/>
            <person name="Ni P."/>
            <person name="Dong W."/>
            <person name="Hu S."/>
            <person name="Zeng C."/>
            <person name="Zhang J."/>
            <person name="Zhang Y."/>
            <person name="Li R."/>
            <person name="Xu Z."/>
            <person name="Li S."/>
            <person name="Li X."/>
            <person name="Zheng H."/>
            <person name="Cong L."/>
            <person name="Lin L."/>
            <person name="Yin J."/>
            <person name="Geng J."/>
            <person name="Li G."/>
            <person name="Shi J."/>
            <person name="Liu J."/>
            <person name="Lv H."/>
            <person name="Li J."/>
            <person name="Wang J."/>
            <person name="Deng Y."/>
            <person name="Ran L."/>
            <person name="Shi X."/>
            <person name="Wang X."/>
            <person name="Wu Q."/>
            <person name="Li C."/>
            <person name="Ren X."/>
            <person name="Wang J."/>
            <person name="Wang X."/>
            <person name="Li D."/>
            <person name="Liu D."/>
            <person name="Zhang X."/>
            <person name="Ji Z."/>
            <person name="Zhao W."/>
            <person name="Sun Y."/>
            <person name="Zhang Z."/>
            <person name="Bao J."/>
            <person name="Han Y."/>
            <person name="Dong L."/>
            <person name="Ji J."/>
            <person name="Chen P."/>
            <person name="Wu S."/>
            <person name="Liu J."/>
            <person name="Xiao Y."/>
            <person name="Bu D."/>
            <person name="Tan J."/>
            <person name="Yang L."/>
            <person name="Ye C."/>
            <person name="Zhang J."/>
            <person name="Xu J."/>
            <person name="Zhou Y."/>
            <person name="Yu Y."/>
            <person name="Zhang B."/>
            <person name="Zhuang S."/>
            <person name="Wei H."/>
            <person name="Liu B."/>
            <person name="Lei M."/>
            <person name="Yu H."/>
            <person name="Li Y."/>
            <person name="Xu H."/>
            <person name="Wei S."/>
            <person name="He X."/>
            <person name="Fang L."/>
            <person name="Zhang Z."/>
            <person name="Zhang Y."/>
            <person name="Huang X."/>
            <person name="Su Z."/>
            <person name="Tong W."/>
            <person name="Li J."/>
            <person name="Tong Z."/>
            <person name="Li S."/>
            <person name="Ye J."/>
            <person name="Wang L."/>
            <person name="Fang L."/>
            <person name="Lei T."/>
            <person name="Chen C."/>
            <person name="Chen H."/>
            <person name="Xu Z."/>
            <person name="Li H."/>
            <person name="Huang H."/>
            <person name="Zhang F."/>
            <person name="Xu H."/>
            <person name="Li N."/>
            <person name="Zhao C."/>
            <person name="Li S."/>
            <person name="Dong L."/>
            <person name="Huang Y."/>
            <person name="Li L."/>
            <person name="Xi Y."/>
            <person name="Qi Q."/>
            <person name="Li W."/>
            <person name="Zhang B."/>
            <person name="Hu W."/>
            <person name="Zhang Y."/>
            <person name="Tian X."/>
            <person name="Jiao Y."/>
            <person name="Liang X."/>
            <person name="Jin J."/>
            <person name="Gao L."/>
            <person name="Zheng W."/>
            <person name="Hao B."/>
            <person name="Liu S."/>
            <person name="Wang W."/>
            <person name="Yuan L."/>
            <person name="Cao M."/>
            <person name="McDermott J."/>
            <person name="Samudrala R."/>
            <person name="Wang J."/>
            <person name="Wong G.K."/>
            <person name="Yang H."/>
        </authorList>
    </citation>
    <scope>NUCLEOTIDE SEQUENCE [LARGE SCALE GENOMIC DNA]</scope>
    <source>
        <strain evidence="4">cv. 93-11</strain>
    </source>
</reference>
<accession>A2YTP4</accession>
<dbReference type="Gene3D" id="3.40.830.10">
    <property type="entry name" value="LigB-like"/>
    <property type="match status" value="1"/>
</dbReference>
<dbReference type="Gramene" id="BGIOSGA028412-TA">
    <property type="protein sequence ID" value="BGIOSGA028412-PA"/>
    <property type="gene ID" value="BGIOSGA028412"/>
</dbReference>
<evidence type="ECO:0000313" key="4">
    <source>
        <dbReference type="Proteomes" id="UP000007015"/>
    </source>
</evidence>
<sequence length="409" mass="46544">MDVAQAIAPTSPKKFTSKTKGKEERVNWCHFEALMPGRSHFPVHRELPADFLSASMAMQPQRPIEIPENAERICCRFAMAVESEEERKTGWAHEIRRRRRRLRGWKDCVKPLRPERKENKVVVDNLFDTRKLDEELDGWLRAAGLTKSPDVRAVIAPHAGYSYSGRCAAYAFGNIDPTNISRVFLLGPSHHYYTPKCALTRATIYSTPIGDLPVDHEVIEELNATGKFDFMDLSVDEAEHSMEMHLPYLSKVFQGHNVKVVPILVGALNSQNEAMYGQLLSKYLDDPKNFFSISSDFCHWGTRFSYTYYDKSHGAIHKSIEALDRMGMEIIETGNPDAFKQYLQEYENTICGRHPISVFLSMLKHCSTKIKIGFVRYEQSSQCKSMRDSSVSYASAAAKVDTPAEEEKD</sequence>
<proteinExistence type="inferred from homology"/>
<dbReference type="Proteomes" id="UP000007015">
    <property type="component" value="Chromosome 8"/>
</dbReference>
<comment type="similarity">
    <text evidence="1">Belongs to the MEMO1 family.</text>
</comment>
<organism evidence="3 4">
    <name type="scientific">Oryza sativa subsp. indica</name>
    <name type="common">Rice</name>
    <dbReference type="NCBI Taxonomy" id="39946"/>
    <lineage>
        <taxon>Eukaryota</taxon>
        <taxon>Viridiplantae</taxon>
        <taxon>Streptophyta</taxon>
        <taxon>Embryophyta</taxon>
        <taxon>Tracheophyta</taxon>
        <taxon>Spermatophyta</taxon>
        <taxon>Magnoliopsida</taxon>
        <taxon>Liliopsida</taxon>
        <taxon>Poales</taxon>
        <taxon>Poaceae</taxon>
        <taxon>BOP clade</taxon>
        <taxon>Oryzoideae</taxon>
        <taxon>Oryzeae</taxon>
        <taxon>Oryzinae</taxon>
        <taxon>Oryza</taxon>
        <taxon>Oryza sativa</taxon>
    </lineage>
</organism>
<dbReference type="PANTHER" id="PTHR11060">
    <property type="entry name" value="PROTEIN MEMO1"/>
    <property type="match status" value="1"/>
</dbReference>
<dbReference type="InterPro" id="IPR002737">
    <property type="entry name" value="MEMO1_fam"/>
</dbReference>
<keyword evidence="4" id="KW-1185">Reference proteome</keyword>
<dbReference type="HOGENOM" id="CLU_038085_0_1_1"/>